<evidence type="ECO:0000313" key="1">
    <source>
        <dbReference type="EMBL" id="AXA34823.1"/>
    </source>
</evidence>
<protein>
    <submittedName>
        <fullName evidence="1">Uncharacterized protein</fullName>
    </submittedName>
</protein>
<sequence length="189" mass="21564">MDELPKNFRERLQQGLQRYAFREIDPKKNPESSIGWVNPLDPLDTDLSLEKLLFGSFVVLGVRVDRKSIPAALLKARVSQGLREAMRERRVRKLSREEVYAVRQTVRETMLAAVPPTTALYEAVWNYEKGEVYLSTHSSRFGVEFMDLFEVTTGLALEEVTLLSRAEEIIESEGLSGDVTLLDEARFGR</sequence>
<dbReference type="AlphaFoldDB" id="A0A2Z4Y296"/>
<dbReference type="InterPro" id="IPR007476">
    <property type="entry name" value="RdgC"/>
</dbReference>
<dbReference type="Proteomes" id="UP000262583">
    <property type="component" value="Chromosome"/>
</dbReference>
<reference evidence="1 2" key="1">
    <citation type="submission" date="2018-05" db="EMBL/GenBank/DDBJ databases">
        <title>A metagenomic window into the 2 km-deep terrestrial subsurface aquifer revealed taxonomically and functionally diverse microbial community comprising novel uncultured bacterial lineages.</title>
        <authorList>
            <person name="Kadnikov V.V."/>
            <person name="Mardanov A.V."/>
            <person name="Beletsky A.V."/>
            <person name="Banks D."/>
            <person name="Pimenov N.V."/>
            <person name="Frank Y.A."/>
            <person name="Karnachuk O.V."/>
            <person name="Ravin N.V."/>
        </authorList>
    </citation>
    <scope>NUCLEOTIDE SEQUENCE [LARGE SCALE GENOMIC DNA]</scope>
    <source>
        <strain evidence="1">BY</strain>
    </source>
</reference>
<dbReference type="EMBL" id="CP030759">
    <property type="protein sequence ID" value="AXA34823.1"/>
    <property type="molecule type" value="Genomic_DNA"/>
</dbReference>
<dbReference type="Pfam" id="PF04381">
    <property type="entry name" value="RdgC"/>
    <property type="match status" value="1"/>
</dbReference>
<name>A0A2Z4Y296_SUMC1</name>
<proteinExistence type="predicted"/>
<dbReference type="GO" id="GO:0006310">
    <property type="term" value="P:DNA recombination"/>
    <property type="evidence" value="ECO:0007669"/>
    <property type="project" value="InterPro"/>
</dbReference>
<gene>
    <name evidence="1" type="ORF">BRCON_0046</name>
</gene>
<accession>A0A2Z4Y296</accession>
<organism evidence="1 2">
    <name type="scientific">Sumerlaea chitinivorans</name>
    <dbReference type="NCBI Taxonomy" id="2250252"/>
    <lineage>
        <taxon>Bacteria</taxon>
        <taxon>Candidatus Sumerlaeota</taxon>
        <taxon>Candidatus Sumerlaeia</taxon>
        <taxon>Candidatus Sumerlaeales</taxon>
        <taxon>Candidatus Sumerlaeaceae</taxon>
        <taxon>Candidatus Sumerlaea</taxon>
    </lineage>
</organism>
<evidence type="ECO:0000313" key="2">
    <source>
        <dbReference type="Proteomes" id="UP000262583"/>
    </source>
</evidence>
<dbReference type="KEGG" id="schv:BRCON_0046"/>